<evidence type="ECO:0000256" key="6">
    <source>
        <dbReference type="ARBA" id="ARBA00023136"/>
    </source>
</evidence>
<protein>
    <submittedName>
        <fullName evidence="9">Rhomboid family intramembrane serine protease</fullName>
    </submittedName>
</protein>
<evidence type="ECO:0000256" key="3">
    <source>
        <dbReference type="ARBA" id="ARBA00022692"/>
    </source>
</evidence>
<keyword evidence="10" id="KW-1185">Reference proteome</keyword>
<gene>
    <name evidence="9" type="ORF">PU560_12130</name>
</gene>
<evidence type="ECO:0000313" key="9">
    <source>
        <dbReference type="EMBL" id="MDD9207207.1"/>
    </source>
</evidence>
<dbReference type="GO" id="GO:0006508">
    <property type="term" value="P:proteolysis"/>
    <property type="evidence" value="ECO:0007669"/>
    <property type="project" value="UniProtKB-KW"/>
</dbReference>
<comment type="similarity">
    <text evidence="2">Belongs to the peptidase S54 family.</text>
</comment>
<name>A0ABT5TZ20_9MICO</name>
<comment type="caution">
    <text evidence="9">The sequence shown here is derived from an EMBL/GenBank/DDBJ whole genome shotgun (WGS) entry which is preliminary data.</text>
</comment>
<feature type="transmembrane region" description="Helical" evidence="7">
    <location>
        <begin position="164"/>
        <end position="182"/>
    </location>
</feature>
<keyword evidence="9" id="KW-0645">Protease</keyword>
<feature type="transmembrane region" description="Helical" evidence="7">
    <location>
        <begin position="213"/>
        <end position="234"/>
    </location>
</feature>
<evidence type="ECO:0000256" key="1">
    <source>
        <dbReference type="ARBA" id="ARBA00004141"/>
    </source>
</evidence>
<evidence type="ECO:0000313" key="10">
    <source>
        <dbReference type="Proteomes" id="UP001165561"/>
    </source>
</evidence>
<feature type="transmembrane region" description="Helical" evidence="7">
    <location>
        <begin position="135"/>
        <end position="157"/>
    </location>
</feature>
<dbReference type="EMBL" id="JARACI010001063">
    <property type="protein sequence ID" value="MDD9207207.1"/>
    <property type="molecule type" value="Genomic_DNA"/>
</dbReference>
<dbReference type="InterPro" id="IPR035952">
    <property type="entry name" value="Rhomboid-like_sf"/>
</dbReference>
<evidence type="ECO:0000256" key="4">
    <source>
        <dbReference type="ARBA" id="ARBA00022801"/>
    </source>
</evidence>
<keyword evidence="4" id="KW-0378">Hydrolase</keyword>
<evidence type="ECO:0000256" key="5">
    <source>
        <dbReference type="ARBA" id="ARBA00022989"/>
    </source>
</evidence>
<dbReference type="PANTHER" id="PTHR43731:SF14">
    <property type="entry name" value="PRESENILIN-ASSOCIATED RHOMBOID-LIKE PROTEIN, MITOCHONDRIAL"/>
    <property type="match status" value="1"/>
</dbReference>
<feature type="domain" description="Peptidase S54 rhomboid" evidence="8">
    <location>
        <begin position="69"/>
        <end position="204"/>
    </location>
</feature>
<comment type="subcellular location">
    <subcellularLocation>
        <location evidence="1">Membrane</location>
        <topology evidence="1">Multi-pass membrane protein</topology>
    </subcellularLocation>
</comment>
<keyword evidence="5 7" id="KW-1133">Transmembrane helix</keyword>
<dbReference type="InterPro" id="IPR050925">
    <property type="entry name" value="Rhomboid_protease_S54"/>
</dbReference>
<feature type="transmembrane region" description="Helical" evidence="7">
    <location>
        <begin position="77"/>
        <end position="97"/>
    </location>
</feature>
<feature type="transmembrane region" description="Helical" evidence="7">
    <location>
        <begin position="109"/>
        <end position="129"/>
    </location>
</feature>
<dbReference type="Proteomes" id="UP001165561">
    <property type="component" value="Unassembled WGS sequence"/>
</dbReference>
<dbReference type="InterPro" id="IPR022764">
    <property type="entry name" value="Peptidase_S54_rhomboid_dom"/>
</dbReference>
<keyword evidence="6 7" id="KW-0472">Membrane</keyword>
<dbReference type="Pfam" id="PF01694">
    <property type="entry name" value="Rhomboid"/>
    <property type="match status" value="1"/>
</dbReference>
<evidence type="ECO:0000256" key="7">
    <source>
        <dbReference type="SAM" id="Phobius"/>
    </source>
</evidence>
<reference evidence="9" key="1">
    <citation type="submission" date="2023-02" db="EMBL/GenBank/DDBJ databases">
        <title>Georgenia sp.10Sc9-8, isolated from a soil sample collected from the Taklamakan desert.</title>
        <authorList>
            <person name="Liu S."/>
        </authorList>
    </citation>
    <scope>NUCLEOTIDE SEQUENCE</scope>
    <source>
        <strain evidence="9">10Sc9-8</strain>
    </source>
</reference>
<evidence type="ECO:0000256" key="2">
    <source>
        <dbReference type="ARBA" id="ARBA00009045"/>
    </source>
</evidence>
<proteinExistence type="inferred from homology"/>
<dbReference type="SUPFAM" id="SSF144091">
    <property type="entry name" value="Rhomboid-like"/>
    <property type="match status" value="1"/>
</dbReference>
<keyword evidence="3 7" id="KW-0812">Transmembrane</keyword>
<sequence>MGVQCVDCVEEAAAARPKVRTAVGGRARDGRPTVTLGLIGLNVAIYLASMVVAGLWTTLVFAPSIGSEHPYRFLTSAFLHGGALHLAVNMYALWIVGSVLEPALGRWRYICLYLVSAVGGSIAVLLLSSPDSTSWTVGTVGASGAVFGMFAAVFLVLRRLGRDATQILILLAINFALGFAIANISWQAHLGGMVTGALLSAAYVYAPRERRTLVAVLATITLTVVLVVAAYLRYVTT</sequence>
<feature type="transmembrane region" description="Helical" evidence="7">
    <location>
        <begin position="36"/>
        <end position="57"/>
    </location>
</feature>
<dbReference type="PANTHER" id="PTHR43731">
    <property type="entry name" value="RHOMBOID PROTEASE"/>
    <property type="match status" value="1"/>
</dbReference>
<organism evidence="9 10">
    <name type="scientific">Georgenia halotolerans</name>
    <dbReference type="NCBI Taxonomy" id="3028317"/>
    <lineage>
        <taxon>Bacteria</taxon>
        <taxon>Bacillati</taxon>
        <taxon>Actinomycetota</taxon>
        <taxon>Actinomycetes</taxon>
        <taxon>Micrococcales</taxon>
        <taxon>Bogoriellaceae</taxon>
        <taxon>Georgenia</taxon>
    </lineage>
</organism>
<dbReference type="GO" id="GO:0008233">
    <property type="term" value="F:peptidase activity"/>
    <property type="evidence" value="ECO:0007669"/>
    <property type="project" value="UniProtKB-KW"/>
</dbReference>
<dbReference type="Gene3D" id="1.20.1540.10">
    <property type="entry name" value="Rhomboid-like"/>
    <property type="match status" value="1"/>
</dbReference>
<accession>A0ABT5TZ20</accession>
<evidence type="ECO:0000259" key="8">
    <source>
        <dbReference type="Pfam" id="PF01694"/>
    </source>
</evidence>